<dbReference type="Gramene" id="KZM86202">
    <property type="protein sequence ID" value="KZM86202"/>
    <property type="gene ID" value="DCAR_023336"/>
</dbReference>
<feature type="domain" description="AMP-binding enzyme C-terminal" evidence="6">
    <location>
        <begin position="472"/>
        <end position="551"/>
    </location>
</feature>
<dbReference type="InterPro" id="IPR025110">
    <property type="entry name" value="AMP-bd_C"/>
</dbReference>
<dbReference type="Pfam" id="PF00501">
    <property type="entry name" value="AMP-binding"/>
    <property type="match status" value="1"/>
</dbReference>
<dbReference type="InterPro" id="IPR042099">
    <property type="entry name" value="ANL_N_sf"/>
</dbReference>
<proteinExistence type="inferred from homology"/>
<dbReference type="GO" id="GO:0009698">
    <property type="term" value="P:phenylpropanoid metabolic process"/>
    <property type="evidence" value="ECO:0007669"/>
    <property type="project" value="UniProtKB-KW"/>
</dbReference>
<dbReference type="GO" id="GO:0106286">
    <property type="term" value="F:(E)-caffeate-CoA ligase activity"/>
    <property type="evidence" value="ECO:0007669"/>
    <property type="project" value="UniProtKB-ARBA"/>
</dbReference>
<organism evidence="7">
    <name type="scientific">Daucus carota subsp. sativus</name>
    <name type="common">Carrot</name>
    <dbReference type="NCBI Taxonomy" id="79200"/>
    <lineage>
        <taxon>Eukaryota</taxon>
        <taxon>Viridiplantae</taxon>
        <taxon>Streptophyta</taxon>
        <taxon>Embryophyta</taxon>
        <taxon>Tracheophyta</taxon>
        <taxon>Spermatophyta</taxon>
        <taxon>Magnoliopsida</taxon>
        <taxon>eudicotyledons</taxon>
        <taxon>Gunneridae</taxon>
        <taxon>Pentapetalae</taxon>
        <taxon>asterids</taxon>
        <taxon>campanulids</taxon>
        <taxon>Apiales</taxon>
        <taxon>Apiaceae</taxon>
        <taxon>Apioideae</taxon>
        <taxon>Scandiceae</taxon>
        <taxon>Daucinae</taxon>
        <taxon>Daucus</taxon>
        <taxon>Daucus sect. Daucus</taxon>
    </lineage>
</organism>
<sequence length="572" mass="62718">MGADMKITEKDIDDLPKNPANYTALTPLGFLERAALVHPHRPSLIHGSLRYTWHDTYARCRRLASALLSRSVGAGSTVAVIAPNVPALYEAHFGVPMAGAVINAINIRLNASTISFLLGHSSSAVIMVDQEFFMLADEALQILAKESKSNYNPPIMIVIADESCDPKVLQYALGRGAIEYEKFLESGDPEYPWKPPQDEWHSIALGYTSGTTASPKGVVLHHRGAYLMALSNAVIWGMNEGAIYLWTLPMFHCNGWCFTWALAALCGTSICLRQVTAKAVYSAIANHGVTHFCAAPVVLNTIVNAPQNETILPLPHIVNVMTAGASPPASVLMAMTRHGFRVTHTYGLSETYGPSTVCAWKPEWDTLPPENQARLNARQGVRYVALEGLEVVNTQDMKPVPADGTTIGEIVFRGNIVMKGYLRNPKANAEAFANGWYHSGDLAVKHPDGYIEIKDRSKDIIISGGENISSVEVENFLYQHPAILEAAVVARSDEQWGESPCAFVNLKENIEKSDEQRMAEDIMKFCRATLPRYWVPKSVVFGPLPKTATGKVQKHLLRDKAKAMGPLMKSKL</sequence>
<comment type="pathway">
    <text evidence="1">Phytoalexin biosynthesis; 3,4',5-trihydroxystilbene biosynthesis; 3,4',5-trihydroxystilbene from trans-4-coumarate: step 1/2.</text>
</comment>
<evidence type="ECO:0000313" key="7">
    <source>
        <dbReference type="EMBL" id="KZM86202.1"/>
    </source>
</evidence>
<protein>
    <recommendedName>
        <fullName evidence="8">4-coumarate--CoA ligase</fullName>
    </recommendedName>
</protein>
<dbReference type="PANTHER" id="PTHR43859:SF7">
    <property type="entry name" value="ACETATE_BUTYRATE--COA LIGASE AAE7, PEROXISOMAL"/>
    <property type="match status" value="1"/>
</dbReference>
<evidence type="ECO:0000259" key="6">
    <source>
        <dbReference type="Pfam" id="PF13193"/>
    </source>
</evidence>
<dbReference type="FunFam" id="3.30.300.30:FF:000008">
    <property type="entry name" value="2,3-dihydroxybenzoate-AMP ligase"/>
    <property type="match status" value="1"/>
</dbReference>
<comment type="caution">
    <text evidence="7">The sequence shown here is derived from an EMBL/GenBank/DDBJ whole genome shotgun (WGS) entry which is preliminary data.</text>
</comment>
<accession>A0A161ZHF3</accession>
<dbReference type="OMA" id="CGAPIVY"/>
<dbReference type="FunFam" id="3.40.50.12780:FF:000003">
    <property type="entry name" value="Long-chain-fatty-acid--CoA ligase FadD"/>
    <property type="match status" value="1"/>
</dbReference>
<evidence type="ECO:0000259" key="5">
    <source>
        <dbReference type="Pfam" id="PF00501"/>
    </source>
</evidence>
<dbReference type="STRING" id="79200.A0A161ZHF3"/>
<evidence type="ECO:0000256" key="1">
    <source>
        <dbReference type="ARBA" id="ARBA00004930"/>
    </source>
</evidence>
<evidence type="ECO:0008006" key="8">
    <source>
        <dbReference type="Google" id="ProtNLM"/>
    </source>
</evidence>
<dbReference type="Gene3D" id="3.40.50.12780">
    <property type="entry name" value="N-terminal domain of ligase-like"/>
    <property type="match status" value="1"/>
</dbReference>
<dbReference type="InterPro" id="IPR045851">
    <property type="entry name" value="AMP-bd_C_sf"/>
</dbReference>
<feature type="domain" description="AMP-dependent synthetase/ligase" evidence="5">
    <location>
        <begin position="31"/>
        <end position="422"/>
    </location>
</feature>
<dbReference type="SUPFAM" id="SSF56801">
    <property type="entry name" value="Acetyl-CoA synthetase-like"/>
    <property type="match status" value="1"/>
</dbReference>
<dbReference type="InterPro" id="IPR000873">
    <property type="entry name" value="AMP-dep_synth/lig_dom"/>
</dbReference>
<evidence type="ECO:0000256" key="3">
    <source>
        <dbReference type="ARBA" id="ARBA00022598"/>
    </source>
</evidence>
<dbReference type="PANTHER" id="PTHR43859">
    <property type="entry name" value="ACYL-ACTIVATING ENZYME"/>
    <property type="match status" value="1"/>
</dbReference>
<dbReference type="Pfam" id="PF13193">
    <property type="entry name" value="AMP-binding_C"/>
    <property type="match status" value="1"/>
</dbReference>
<dbReference type="AlphaFoldDB" id="A0A161ZHF3"/>
<keyword evidence="4" id="KW-0587">Phenylpropanoid metabolism</keyword>
<comment type="similarity">
    <text evidence="2">Belongs to the ATP-dependent AMP-binding enzyme family.</text>
</comment>
<dbReference type="Gene3D" id="3.30.300.30">
    <property type="match status" value="1"/>
</dbReference>
<dbReference type="EMBL" id="LNRQ01000007">
    <property type="protein sequence ID" value="KZM86202.1"/>
    <property type="molecule type" value="Genomic_DNA"/>
</dbReference>
<evidence type="ECO:0000256" key="4">
    <source>
        <dbReference type="ARBA" id="ARBA00023051"/>
    </source>
</evidence>
<name>A0A161ZHF3_DAUCS</name>
<keyword evidence="3" id="KW-0436">Ligase</keyword>
<reference evidence="7" key="1">
    <citation type="journal article" date="2016" name="Nat. Genet.">
        <title>A high-quality carrot genome assembly provides new insights into carotenoid accumulation and asterid genome evolution.</title>
        <authorList>
            <person name="Iorizzo M."/>
            <person name="Ellison S."/>
            <person name="Senalik D."/>
            <person name="Zeng P."/>
            <person name="Satapoomin P."/>
            <person name="Huang J."/>
            <person name="Bowman M."/>
            <person name="Iovene M."/>
            <person name="Sanseverino W."/>
            <person name="Cavagnaro P."/>
            <person name="Yildiz M."/>
            <person name="Macko-Podgorni A."/>
            <person name="Moranska E."/>
            <person name="Grzebelus E."/>
            <person name="Grzebelus D."/>
            <person name="Ashrafi H."/>
            <person name="Zheng Z."/>
            <person name="Cheng S."/>
            <person name="Spooner D."/>
            <person name="Van Deynze A."/>
            <person name="Simon P."/>
        </authorList>
    </citation>
    <scope>NUCLEOTIDE SEQUENCE [LARGE SCALE GENOMIC DNA]</scope>
    <source>
        <tissue evidence="7">Leaf</tissue>
    </source>
</reference>
<dbReference type="CDD" id="cd12118">
    <property type="entry name" value="ttLC_FACS_AEE21_like"/>
    <property type="match status" value="1"/>
</dbReference>
<evidence type="ECO:0000256" key="2">
    <source>
        <dbReference type="ARBA" id="ARBA00006432"/>
    </source>
</evidence>
<gene>
    <name evidence="7" type="ORF">DCAR_023336</name>
</gene>
<dbReference type="NCBIfam" id="NF006020">
    <property type="entry name" value="PRK08162.1"/>
    <property type="match status" value="1"/>
</dbReference>